<comment type="subunit">
    <text evidence="7">Component of the dolichol-phosphate mannose (DPM) synthase complex.</text>
</comment>
<dbReference type="PANTHER" id="PTHR16433:SF0">
    <property type="entry name" value="DOLICHOL-PHOSPHATE MANNOSYLTRANSFERASE SUBUNIT 3"/>
    <property type="match status" value="1"/>
</dbReference>
<accession>A0A0D7AZW1</accession>
<keyword evidence="3 7" id="KW-0812">Transmembrane</keyword>
<keyword evidence="9" id="KW-1185">Reference proteome</keyword>
<dbReference type="AlphaFoldDB" id="A0A0D7AZW1"/>
<dbReference type="GO" id="GO:0006506">
    <property type="term" value="P:GPI anchor biosynthetic process"/>
    <property type="evidence" value="ECO:0007669"/>
    <property type="project" value="TreeGrafter"/>
</dbReference>
<reference evidence="8 9" key="1">
    <citation type="journal article" date="2015" name="Fungal Genet. Biol.">
        <title>Evolution of novel wood decay mechanisms in Agaricales revealed by the genome sequences of Fistulina hepatica and Cylindrobasidium torrendii.</title>
        <authorList>
            <person name="Floudas D."/>
            <person name="Held B.W."/>
            <person name="Riley R."/>
            <person name="Nagy L.G."/>
            <person name="Koehler G."/>
            <person name="Ransdell A.S."/>
            <person name="Younus H."/>
            <person name="Chow J."/>
            <person name="Chiniquy J."/>
            <person name="Lipzen A."/>
            <person name="Tritt A."/>
            <person name="Sun H."/>
            <person name="Haridas S."/>
            <person name="LaButti K."/>
            <person name="Ohm R.A."/>
            <person name="Kues U."/>
            <person name="Blanchette R.A."/>
            <person name="Grigoriev I.V."/>
            <person name="Minto R.E."/>
            <person name="Hibbett D.S."/>
        </authorList>
    </citation>
    <scope>NUCLEOTIDE SEQUENCE [LARGE SCALE GENOMIC DNA]</scope>
    <source>
        <strain evidence="8 9">FP15055 ss-10</strain>
    </source>
</reference>
<evidence type="ECO:0000256" key="3">
    <source>
        <dbReference type="ARBA" id="ARBA00022692"/>
    </source>
</evidence>
<evidence type="ECO:0000313" key="8">
    <source>
        <dbReference type="EMBL" id="KIY63510.1"/>
    </source>
</evidence>
<keyword evidence="5 7" id="KW-1133">Transmembrane helix</keyword>
<comment type="subcellular location">
    <subcellularLocation>
        <location evidence="1 7">Endoplasmic reticulum membrane</location>
        <topology evidence="1 7">Multi-pass membrane protein</topology>
    </subcellularLocation>
</comment>
<comment type="similarity">
    <text evidence="2 7">Belongs to the DPM3 family.</text>
</comment>
<evidence type="ECO:0000256" key="4">
    <source>
        <dbReference type="ARBA" id="ARBA00022824"/>
    </source>
</evidence>
<keyword evidence="4 7" id="KW-0256">Endoplasmic reticulum</keyword>
<dbReference type="GO" id="GO:0033185">
    <property type="term" value="C:dolichol-phosphate-mannose synthase complex"/>
    <property type="evidence" value="ECO:0007669"/>
    <property type="project" value="TreeGrafter"/>
</dbReference>
<feature type="transmembrane region" description="Helical" evidence="7">
    <location>
        <begin position="45"/>
        <end position="64"/>
    </location>
</feature>
<comment type="function">
    <text evidence="7">Stabilizer subunit of the dolichol-phosphate mannose (DPM) synthase complex; tethers catalytic subunit to the ER.</text>
</comment>
<evidence type="ECO:0000256" key="6">
    <source>
        <dbReference type="ARBA" id="ARBA00023136"/>
    </source>
</evidence>
<evidence type="ECO:0000313" key="9">
    <source>
        <dbReference type="Proteomes" id="UP000054007"/>
    </source>
</evidence>
<gene>
    <name evidence="8" type="ORF">CYLTODRAFT_135560</name>
</gene>
<evidence type="ECO:0000256" key="5">
    <source>
        <dbReference type="ARBA" id="ARBA00022989"/>
    </source>
</evidence>
<proteinExistence type="inferred from homology"/>
<feature type="transmembrane region" description="Helical" evidence="7">
    <location>
        <begin position="7"/>
        <end position="25"/>
    </location>
</feature>
<dbReference type="OrthoDB" id="2014333at2759"/>
<keyword evidence="8" id="KW-0808">Transferase</keyword>
<evidence type="ECO:0000256" key="7">
    <source>
        <dbReference type="RuleBase" id="RU365085"/>
    </source>
</evidence>
<evidence type="ECO:0000256" key="2">
    <source>
        <dbReference type="ARBA" id="ARBA00010430"/>
    </source>
</evidence>
<dbReference type="UniPathway" id="UPA00378"/>
<keyword evidence="6 7" id="KW-0472">Membrane</keyword>
<dbReference type="InterPro" id="IPR013174">
    <property type="entry name" value="DPM3"/>
</dbReference>
<sequence length="95" mass="10663">MARAHRVAGLALLFTVAYTLVFYQFLNIPFISADAAAQIIPVLPWWLLVSFGAYSLWALGWGLWTFQDCPNAFTELMVEINQAKNELRAKGVTVD</sequence>
<dbReference type="PANTHER" id="PTHR16433">
    <property type="entry name" value="DOLICHOL-PHOSPHATE MANNOSYLTRANSFERASE SUBUNIT 3"/>
    <property type="match status" value="1"/>
</dbReference>
<dbReference type="GO" id="GO:0016757">
    <property type="term" value="F:glycosyltransferase activity"/>
    <property type="evidence" value="ECO:0007669"/>
    <property type="project" value="UniProtKB-KW"/>
</dbReference>
<dbReference type="Proteomes" id="UP000054007">
    <property type="component" value="Unassembled WGS sequence"/>
</dbReference>
<evidence type="ECO:0000256" key="1">
    <source>
        <dbReference type="ARBA" id="ARBA00004477"/>
    </source>
</evidence>
<comment type="pathway">
    <text evidence="7">Protein modification; protein glycosylation.</text>
</comment>
<dbReference type="STRING" id="1314674.A0A0D7AZW1"/>
<organism evidence="8 9">
    <name type="scientific">Cylindrobasidium torrendii FP15055 ss-10</name>
    <dbReference type="NCBI Taxonomy" id="1314674"/>
    <lineage>
        <taxon>Eukaryota</taxon>
        <taxon>Fungi</taxon>
        <taxon>Dikarya</taxon>
        <taxon>Basidiomycota</taxon>
        <taxon>Agaricomycotina</taxon>
        <taxon>Agaricomycetes</taxon>
        <taxon>Agaricomycetidae</taxon>
        <taxon>Agaricales</taxon>
        <taxon>Marasmiineae</taxon>
        <taxon>Physalacriaceae</taxon>
        <taxon>Cylindrobasidium</taxon>
    </lineage>
</organism>
<dbReference type="EMBL" id="KN880691">
    <property type="protein sequence ID" value="KIY63510.1"/>
    <property type="molecule type" value="Genomic_DNA"/>
</dbReference>
<name>A0A0D7AZW1_9AGAR</name>
<dbReference type="GO" id="GO:0005789">
    <property type="term" value="C:endoplasmic reticulum membrane"/>
    <property type="evidence" value="ECO:0007669"/>
    <property type="project" value="UniProtKB-SubCell"/>
</dbReference>
<keyword evidence="8" id="KW-0328">Glycosyltransferase</keyword>
<dbReference type="Pfam" id="PF08285">
    <property type="entry name" value="DPM3"/>
    <property type="match status" value="1"/>
</dbReference>
<protein>
    <recommendedName>
        <fullName evidence="7">Dolichol-phosphate mannosyltransferase subunit 3</fullName>
    </recommendedName>
</protein>